<dbReference type="HAMAP" id="MF_00528">
    <property type="entry name" value="Maf"/>
    <property type="match status" value="1"/>
</dbReference>
<keyword evidence="3 4" id="KW-0546">Nucleotide metabolism</keyword>
<dbReference type="GO" id="GO:0036221">
    <property type="term" value="F:UTP diphosphatase activity"/>
    <property type="evidence" value="ECO:0007669"/>
    <property type="project" value="RHEA"/>
</dbReference>
<dbReference type="KEGG" id="mme:Marme_1767"/>
<dbReference type="InterPro" id="IPR029001">
    <property type="entry name" value="ITPase-like_fam"/>
</dbReference>
<keyword evidence="6" id="KW-1185">Reference proteome</keyword>
<evidence type="ECO:0000313" key="6">
    <source>
        <dbReference type="Proteomes" id="UP000001062"/>
    </source>
</evidence>
<comment type="catalytic activity">
    <reaction evidence="4">
        <text>dTTP + H2O = dTMP + diphosphate + H(+)</text>
        <dbReference type="Rhea" id="RHEA:28534"/>
        <dbReference type="ChEBI" id="CHEBI:15377"/>
        <dbReference type="ChEBI" id="CHEBI:15378"/>
        <dbReference type="ChEBI" id="CHEBI:33019"/>
        <dbReference type="ChEBI" id="CHEBI:37568"/>
        <dbReference type="ChEBI" id="CHEBI:63528"/>
        <dbReference type="EC" id="3.6.1.9"/>
    </reaction>
</comment>
<comment type="cofactor">
    <cofactor evidence="1 4">
        <name>a divalent metal cation</name>
        <dbReference type="ChEBI" id="CHEBI:60240"/>
    </cofactor>
</comment>
<sequence length="198" mass="21805">MIILASASPRRKELLGTFVGSFDVMPADIDETPLALELPKEYVARVAKEKAFSIADKLNIDSNAIIIASDTSVVIDGEILGKPDDLDESKRMLRLLANRSHDVMTSLCICDSRLQRVVTDVVTTNVEFRNISDVEIELYWRTGEPIDKAGSYAIQGIGASFVKSMSGSYSAVVGLPLFETAKRLNEFGVQIFQENNDE</sequence>
<reference evidence="5 6" key="1">
    <citation type="journal article" date="2012" name="Stand. Genomic Sci.">
        <title>Complete genome sequence of the melanogenic marine bacterium Marinomonas mediterranea type strain (MMB-1(T)).</title>
        <authorList>
            <person name="Lucas-Elio P."/>
            <person name="Goodwin L."/>
            <person name="Woyke T."/>
            <person name="Pitluck S."/>
            <person name="Nolan M."/>
            <person name="Kyrpides N.C."/>
            <person name="Detter J.C."/>
            <person name="Copeland A."/>
            <person name="Teshima H."/>
            <person name="Bruce D."/>
            <person name="Detter C."/>
            <person name="Tapia R."/>
            <person name="Han S."/>
            <person name="Land M.L."/>
            <person name="Ivanova N."/>
            <person name="Mikhailova N."/>
            <person name="Johnston A.W."/>
            <person name="Sanchez-Amat A."/>
        </authorList>
    </citation>
    <scope>NUCLEOTIDE SEQUENCE [LARGE SCALE GENOMIC DNA]</scope>
    <source>
        <strain evidence="6">ATCC 700492 / JCM 21426 / NBRC 103028 / MMB-1</strain>
    </source>
</reference>
<organism evidence="5 6">
    <name type="scientific">Marinomonas mediterranea (strain ATCC 700492 / JCM 21426 / NBRC 103028 / MMB-1)</name>
    <dbReference type="NCBI Taxonomy" id="717774"/>
    <lineage>
        <taxon>Bacteria</taxon>
        <taxon>Pseudomonadati</taxon>
        <taxon>Pseudomonadota</taxon>
        <taxon>Gammaproteobacteria</taxon>
        <taxon>Oceanospirillales</taxon>
        <taxon>Oceanospirillaceae</taxon>
        <taxon>Marinomonas</taxon>
    </lineage>
</organism>
<dbReference type="HOGENOM" id="CLU_040416_2_1_6"/>
<keyword evidence="4" id="KW-0963">Cytoplasm</keyword>
<dbReference type="STRING" id="717774.Marme_1767"/>
<dbReference type="AlphaFoldDB" id="F2K192"/>
<dbReference type="Gene3D" id="3.90.950.10">
    <property type="match status" value="1"/>
</dbReference>
<feature type="site" description="Important for substrate specificity" evidence="4">
    <location>
        <position position="10"/>
    </location>
</feature>
<comment type="similarity">
    <text evidence="4">Belongs to the Maf family. YhdE subfamily.</text>
</comment>
<dbReference type="GO" id="GO:0036218">
    <property type="term" value="F:dTTP diphosphatase activity"/>
    <property type="evidence" value="ECO:0007669"/>
    <property type="project" value="RHEA"/>
</dbReference>
<keyword evidence="2 4" id="KW-0378">Hydrolase</keyword>
<gene>
    <name evidence="5" type="ordered locus">Marme_1767</name>
</gene>
<dbReference type="NCBIfam" id="TIGR00172">
    <property type="entry name" value="maf"/>
    <property type="match status" value="1"/>
</dbReference>
<proteinExistence type="inferred from homology"/>
<dbReference type="PANTHER" id="PTHR43213">
    <property type="entry name" value="BIFUNCTIONAL DTTP/UTP PYROPHOSPHATASE/METHYLTRANSFERASE PROTEIN-RELATED"/>
    <property type="match status" value="1"/>
</dbReference>
<dbReference type="Pfam" id="PF02545">
    <property type="entry name" value="Maf"/>
    <property type="match status" value="1"/>
</dbReference>
<comment type="function">
    <text evidence="4">Nucleoside triphosphate pyrophosphatase that hydrolyzes dTTP and UTP. May have a dual role in cell division arrest and in preventing the incorporation of modified nucleotides into cellular nucleic acids.</text>
</comment>
<evidence type="ECO:0000256" key="4">
    <source>
        <dbReference type="HAMAP-Rule" id="MF_00528"/>
    </source>
</evidence>
<name>F2K192_MARM1</name>
<comment type="caution">
    <text evidence="4">Lacks conserved residue(s) required for the propagation of feature annotation.</text>
</comment>
<dbReference type="eggNOG" id="COG0424">
    <property type="taxonomic scope" value="Bacteria"/>
</dbReference>
<dbReference type="PIRSF" id="PIRSF006305">
    <property type="entry name" value="Maf"/>
    <property type="match status" value="1"/>
</dbReference>
<feature type="active site" description="Proton acceptor" evidence="4">
    <location>
        <position position="70"/>
    </location>
</feature>
<dbReference type="Proteomes" id="UP000001062">
    <property type="component" value="Chromosome"/>
</dbReference>
<dbReference type="GO" id="GO:0005737">
    <property type="term" value="C:cytoplasm"/>
    <property type="evidence" value="ECO:0007669"/>
    <property type="project" value="UniProtKB-SubCell"/>
</dbReference>
<protein>
    <recommendedName>
        <fullName evidence="4">dTTP/UTP pyrophosphatase</fullName>
        <shortName evidence="4">dTTPase/UTPase</shortName>
        <ecNumber evidence="4">3.6.1.9</ecNumber>
    </recommendedName>
    <alternativeName>
        <fullName evidence="4">Nucleoside triphosphate pyrophosphatase</fullName>
    </alternativeName>
    <alternativeName>
        <fullName evidence="4">Nucleotide pyrophosphatase</fullName>
        <shortName evidence="4">Nucleotide PPase</shortName>
    </alternativeName>
</protein>
<dbReference type="GO" id="GO:0009117">
    <property type="term" value="P:nucleotide metabolic process"/>
    <property type="evidence" value="ECO:0007669"/>
    <property type="project" value="UniProtKB-KW"/>
</dbReference>
<dbReference type="SUPFAM" id="SSF52972">
    <property type="entry name" value="ITPase-like"/>
    <property type="match status" value="1"/>
</dbReference>
<dbReference type="PATRIC" id="fig|717774.3.peg.1824"/>
<dbReference type="PANTHER" id="PTHR43213:SF5">
    <property type="entry name" value="BIFUNCTIONAL DTTP_UTP PYROPHOSPHATASE_METHYLTRANSFERASE PROTEIN-RELATED"/>
    <property type="match status" value="1"/>
</dbReference>
<dbReference type="InterPro" id="IPR003697">
    <property type="entry name" value="Maf-like"/>
</dbReference>
<dbReference type="EC" id="3.6.1.9" evidence="4"/>
<comment type="subcellular location">
    <subcellularLocation>
        <location evidence="4">Cytoplasm</location>
    </subcellularLocation>
</comment>
<dbReference type="OrthoDB" id="9807767at2"/>
<feature type="site" description="Important for substrate specificity" evidence="4">
    <location>
        <position position="71"/>
    </location>
</feature>
<comment type="catalytic activity">
    <reaction evidence="4">
        <text>UTP + H2O = UMP + diphosphate + H(+)</text>
        <dbReference type="Rhea" id="RHEA:29395"/>
        <dbReference type="ChEBI" id="CHEBI:15377"/>
        <dbReference type="ChEBI" id="CHEBI:15378"/>
        <dbReference type="ChEBI" id="CHEBI:33019"/>
        <dbReference type="ChEBI" id="CHEBI:46398"/>
        <dbReference type="ChEBI" id="CHEBI:57865"/>
        <dbReference type="EC" id="3.6.1.9"/>
    </reaction>
</comment>
<feature type="site" description="Important for substrate specificity" evidence="4">
    <location>
        <position position="155"/>
    </location>
</feature>
<evidence type="ECO:0000256" key="2">
    <source>
        <dbReference type="ARBA" id="ARBA00022801"/>
    </source>
</evidence>
<evidence type="ECO:0000313" key="5">
    <source>
        <dbReference type="EMBL" id="ADZ91023.1"/>
    </source>
</evidence>
<accession>F2K192</accession>
<dbReference type="EMBL" id="CP002583">
    <property type="protein sequence ID" value="ADZ91023.1"/>
    <property type="molecule type" value="Genomic_DNA"/>
</dbReference>
<dbReference type="RefSeq" id="WP_013660928.1">
    <property type="nucleotide sequence ID" value="NC_015276.1"/>
</dbReference>
<dbReference type="CDD" id="cd00555">
    <property type="entry name" value="Maf"/>
    <property type="match status" value="1"/>
</dbReference>
<evidence type="ECO:0000256" key="3">
    <source>
        <dbReference type="ARBA" id="ARBA00023080"/>
    </source>
</evidence>
<evidence type="ECO:0000256" key="1">
    <source>
        <dbReference type="ARBA" id="ARBA00001968"/>
    </source>
</evidence>